<name>A0A931FNJ1_9BACT</name>
<dbReference type="RefSeq" id="WP_196287044.1">
    <property type="nucleotide sequence ID" value="NZ_JADQDP010000003.1"/>
</dbReference>
<evidence type="ECO:0000313" key="1">
    <source>
        <dbReference type="EMBL" id="MBF9142694.1"/>
    </source>
</evidence>
<keyword evidence="2" id="KW-1185">Reference proteome</keyword>
<evidence type="ECO:0000313" key="2">
    <source>
        <dbReference type="Proteomes" id="UP000645610"/>
    </source>
</evidence>
<sequence length="223" mass="25974">MGRERRPYTRTSEVRDARLFAIVTEGQKTEYEYFLGLREHLDGEPTRIHVKVLEREESNSSPKYIIGLMDEFVEKHQLTLDDDDELWLVIDRDAQSWGEGQISEVAQECFQKGYSLALSNPCFELWLLLHWRDVDSYYSTEEKEELFLNKKISSSRTVLKREVGLVMTGYNPSNPDMGKLLPFIKDAVERARALDINPAHRWPLSLGTRVYLLVEKLLVYAKS</sequence>
<comment type="caution">
    <text evidence="1">The sequence shown here is derived from an EMBL/GenBank/DDBJ whole genome shotgun (WGS) entry which is preliminary data.</text>
</comment>
<dbReference type="Pfam" id="PF13707">
    <property type="entry name" value="RloB"/>
    <property type="match status" value="1"/>
</dbReference>
<dbReference type="InterPro" id="IPR025591">
    <property type="entry name" value="RloB"/>
</dbReference>
<dbReference type="EMBL" id="JADQDP010000003">
    <property type="protein sequence ID" value="MBF9142694.1"/>
    <property type="molecule type" value="Genomic_DNA"/>
</dbReference>
<protein>
    <submittedName>
        <fullName evidence="1">RloB domain-containing protein</fullName>
    </submittedName>
</protein>
<dbReference type="AlphaFoldDB" id="A0A931FNJ1"/>
<proteinExistence type="predicted"/>
<dbReference type="Proteomes" id="UP000645610">
    <property type="component" value="Unassembled WGS sequence"/>
</dbReference>
<gene>
    <name evidence="1" type="ORF">I2I01_13685</name>
</gene>
<organism evidence="1 2">
    <name type="scientific">Hymenobacter properus</name>
    <dbReference type="NCBI Taxonomy" id="2791026"/>
    <lineage>
        <taxon>Bacteria</taxon>
        <taxon>Pseudomonadati</taxon>
        <taxon>Bacteroidota</taxon>
        <taxon>Cytophagia</taxon>
        <taxon>Cytophagales</taxon>
        <taxon>Hymenobacteraceae</taxon>
        <taxon>Hymenobacter</taxon>
    </lineage>
</organism>
<accession>A0A931FNJ1</accession>
<reference evidence="1 2" key="1">
    <citation type="submission" date="2020-11" db="EMBL/GenBank/DDBJ databases">
        <authorList>
            <person name="Kim M.K."/>
        </authorList>
    </citation>
    <scope>NUCLEOTIDE SEQUENCE [LARGE SCALE GENOMIC DNA]</scope>
    <source>
        <strain evidence="1 2">BT439</strain>
    </source>
</reference>